<evidence type="ECO:0000256" key="6">
    <source>
        <dbReference type="RuleBase" id="RU000488"/>
    </source>
</evidence>
<gene>
    <name evidence="7" type="ORF">GUJ93_ZPchr0004g38678</name>
</gene>
<dbReference type="InterPro" id="IPR018108">
    <property type="entry name" value="MCP_transmembrane"/>
</dbReference>
<evidence type="ECO:0000256" key="1">
    <source>
        <dbReference type="ARBA" id="ARBA00006375"/>
    </source>
</evidence>
<proteinExistence type="inferred from homology"/>
<evidence type="ECO:0000256" key="5">
    <source>
        <dbReference type="PROSITE-ProRule" id="PRU00282"/>
    </source>
</evidence>
<sequence>MSVRAAAGDGDGGRHNTLAKVLLSSFSAVAAEVATFPIDAVKTRLQLHRSPGGGGVLRVASELVCDGGIYRGLSPAILRHLCYTPLRIVGYEHLRSTFTSGGRETSLLEKALAGGFSGIVAQVTCLLENQIRLVHFVAQWIELCSILIYIIHCTH</sequence>
<keyword evidence="5" id="KW-0472">Membrane</keyword>
<comment type="caution">
    <text evidence="7">The sequence shown here is derived from an EMBL/GenBank/DDBJ whole genome shotgun (WGS) entry which is preliminary data.</text>
</comment>
<reference evidence="7" key="2">
    <citation type="submission" date="2021-02" db="EMBL/GenBank/DDBJ databases">
        <authorList>
            <person name="Kimball J.A."/>
            <person name="Haas M.W."/>
            <person name="Macchietto M."/>
            <person name="Kono T."/>
            <person name="Duquette J."/>
            <person name="Shao M."/>
        </authorList>
    </citation>
    <scope>NUCLEOTIDE SEQUENCE</scope>
    <source>
        <tissue evidence="7">Fresh leaf tissue</tissue>
    </source>
</reference>
<dbReference type="PANTHER" id="PTHR45618">
    <property type="entry name" value="MITOCHONDRIAL DICARBOXYLATE CARRIER-RELATED"/>
    <property type="match status" value="1"/>
</dbReference>
<dbReference type="EMBL" id="JAAALK010000285">
    <property type="protein sequence ID" value="KAG8064729.1"/>
    <property type="molecule type" value="Genomic_DNA"/>
</dbReference>
<organism evidence="7 8">
    <name type="scientific">Zizania palustris</name>
    <name type="common">Northern wild rice</name>
    <dbReference type="NCBI Taxonomy" id="103762"/>
    <lineage>
        <taxon>Eukaryota</taxon>
        <taxon>Viridiplantae</taxon>
        <taxon>Streptophyta</taxon>
        <taxon>Embryophyta</taxon>
        <taxon>Tracheophyta</taxon>
        <taxon>Spermatophyta</taxon>
        <taxon>Magnoliopsida</taxon>
        <taxon>Liliopsida</taxon>
        <taxon>Poales</taxon>
        <taxon>Poaceae</taxon>
        <taxon>BOP clade</taxon>
        <taxon>Oryzoideae</taxon>
        <taxon>Oryzeae</taxon>
        <taxon>Zizaniinae</taxon>
        <taxon>Zizania</taxon>
    </lineage>
</organism>
<keyword evidence="4" id="KW-1133">Transmembrane helix</keyword>
<feature type="repeat" description="Solcar" evidence="5">
    <location>
        <begin position="19"/>
        <end position="97"/>
    </location>
</feature>
<dbReference type="Proteomes" id="UP000729402">
    <property type="component" value="Unassembled WGS sequence"/>
</dbReference>
<keyword evidence="3" id="KW-0677">Repeat</keyword>
<evidence type="ECO:0000256" key="2">
    <source>
        <dbReference type="ARBA" id="ARBA00022448"/>
    </source>
</evidence>
<dbReference type="PROSITE" id="PS50920">
    <property type="entry name" value="SOLCAR"/>
    <property type="match status" value="1"/>
</dbReference>
<reference evidence="7" key="1">
    <citation type="journal article" date="2021" name="bioRxiv">
        <title>Whole Genome Assembly and Annotation of Northern Wild Rice, Zizania palustris L., Supports a Whole Genome Duplication in the Zizania Genus.</title>
        <authorList>
            <person name="Haas M."/>
            <person name="Kono T."/>
            <person name="Macchietto M."/>
            <person name="Millas R."/>
            <person name="McGilp L."/>
            <person name="Shao M."/>
            <person name="Duquette J."/>
            <person name="Hirsch C.N."/>
            <person name="Kimball J."/>
        </authorList>
    </citation>
    <scope>NUCLEOTIDE SEQUENCE</scope>
    <source>
        <tissue evidence="7">Fresh leaf tissue</tissue>
    </source>
</reference>
<evidence type="ECO:0000256" key="3">
    <source>
        <dbReference type="ARBA" id="ARBA00022737"/>
    </source>
</evidence>
<dbReference type="Pfam" id="PF00153">
    <property type="entry name" value="Mito_carr"/>
    <property type="match status" value="1"/>
</dbReference>
<evidence type="ECO:0000313" key="8">
    <source>
        <dbReference type="Proteomes" id="UP000729402"/>
    </source>
</evidence>
<protein>
    <submittedName>
        <fullName evidence="7">Uncharacterized protein</fullName>
    </submittedName>
</protein>
<dbReference type="InterPro" id="IPR050391">
    <property type="entry name" value="Mito_Metabolite_Transporter"/>
</dbReference>
<evidence type="ECO:0000256" key="4">
    <source>
        <dbReference type="ARBA" id="ARBA00022989"/>
    </source>
</evidence>
<dbReference type="AlphaFoldDB" id="A0A8J5VYN1"/>
<keyword evidence="5 6" id="KW-0812">Transmembrane</keyword>
<evidence type="ECO:0000313" key="7">
    <source>
        <dbReference type="EMBL" id="KAG8064729.1"/>
    </source>
</evidence>
<accession>A0A8J5VYN1</accession>
<dbReference type="GO" id="GO:0016020">
    <property type="term" value="C:membrane"/>
    <property type="evidence" value="ECO:0007669"/>
    <property type="project" value="UniProtKB-UniRule"/>
</dbReference>
<keyword evidence="8" id="KW-1185">Reference proteome</keyword>
<comment type="similarity">
    <text evidence="1 6">Belongs to the mitochondrial carrier (TC 2.A.29) family.</text>
</comment>
<dbReference type="OrthoDB" id="756301at2759"/>
<name>A0A8J5VYN1_ZIZPA</name>
<keyword evidence="2 6" id="KW-0813">Transport</keyword>